<dbReference type="GO" id="GO:0006310">
    <property type="term" value="P:DNA recombination"/>
    <property type="evidence" value="ECO:0007669"/>
    <property type="project" value="UniProtKB-KW"/>
</dbReference>
<dbReference type="PANTHER" id="PTHR10492:SF57">
    <property type="entry name" value="ATP-DEPENDENT DNA HELICASE"/>
    <property type="match status" value="1"/>
</dbReference>
<dbReference type="InterPro" id="IPR027417">
    <property type="entry name" value="P-loop_NTPase"/>
</dbReference>
<dbReference type="GO" id="GO:0000723">
    <property type="term" value="P:telomere maintenance"/>
    <property type="evidence" value="ECO:0007669"/>
    <property type="project" value="InterPro"/>
</dbReference>
<feature type="domain" description="DNA helicase Pif1-like 2B" evidence="3">
    <location>
        <begin position="169"/>
        <end position="212"/>
    </location>
</feature>
<dbReference type="GO" id="GO:0043139">
    <property type="term" value="F:5'-3' DNA helicase activity"/>
    <property type="evidence" value="ECO:0007669"/>
    <property type="project" value="UniProtKB-EC"/>
</dbReference>
<dbReference type="EC" id="5.6.2.3" evidence="1"/>
<reference evidence="4 6" key="2">
    <citation type="journal article" date="2018" name="Plant J.">
        <title>The Physcomitrella patens chromosome-scale assembly reveals moss genome structure and evolution.</title>
        <authorList>
            <person name="Lang D."/>
            <person name="Ullrich K.K."/>
            <person name="Murat F."/>
            <person name="Fuchs J."/>
            <person name="Jenkins J."/>
            <person name="Haas F.B."/>
            <person name="Piednoel M."/>
            <person name="Gundlach H."/>
            <person name="Van Bel M."/>
            <person name="Meyberg R."/>
            <person name="Vives C."/>
            <person name="Morata J."/>
            <person name="Symeonidi A."/>
            <person name="Hiss M."/>
            <person name="Muchero W."/>
            <person name="Kamisugi Y."/>
            <person name="Saleh O."/>
            <person name="Blanc G."/>
            <person name="Decker E.L."/>
            <person name="van Gessel N."/>
            <person name="Grimwood J."/>
            <person name="Hayes R.D."/>
            <person name="Graham S.W."/>
            <person name="Gunter L.E."/>
            <person name="McDaniel S.F."/>
            <person name="Hoernstein S.N.W."/>
            <person name="Larsson A."/>
            <person name="Li F.W."/>
            <person name="Perroud P.F."/>
            <person name="Phillips J."/>
            <person name="Ranjan P."/>
            <person name="Rokshar D.S."/>
            <person name="Rothfels C.J."/>
            <person name="Schneider L."/>
            <person name="Shu S."/>
            <person name="Stevenson D.W."/>
            <person name="Thummler F."/>
            <person name="Tillich M."/>
            <person name="Villarreal Aguilar J.C."/>
            <person name="Widiez T."/>
            <person name="Wong G.K."/>
            <person name="Wymore A."/>
            <person name="Zhang Y."/>
            <person name="Zimmer A.D."/>
            <person name="Quatrano R.S."/>
            <person name="Mayer K.F.X."/>
            <person name="Goodstein D."/>
            <person name="Casacuberta J.M."/>
            <person name="Vandepoele K."/>
            <person name="Reski R."/>
            <person name="Cuming A.C."/>
            <person name="Tuskan G.A."/>
            <person name="Maumus F."/>
            <person name="Salse J."/>
            <person name="Schmutz J."/>
            <person name="Rensing S.A."/>
        </authorList>
    </citation>
    <scope>NUCLEOTIDE SEQUENCE [LARGE SCALE GENOMIC DNA]</scope>
    <source>
        <strain evidence="5 6">cv. Gransden 2004</strain>
    </source>
</reference>
<dbReference type="SUPFAM" id="SSF52540">
    <property type="entry name" value="P-loop containing nucleoside triphosphate hydrolases"/>
    <property type="match status" value="1"/>
</dbReference>
<reference evidence="5" key="3">
    <citation type="submission" date="2020-12" db="UniProtKB">
        <authorList>
            <consortium name="EnsemblPlants"/>
        </authorList>
    </citation>
    <scope>IDENTIFICATION</scope>
</reference>
<comment type="similarity">
    <text evidence="1">Belongs to the helicase family.</text>
</comment>
<protein>
    <recommendedName>
        <fullName evidence="1">ATP-dependent DNA helicase</fullName>
        <ecNumber evidence="1">5.6.2.3</ecNumber>
    </recommendedName>
</protein>
<evidence type="ECO:0000313" key="6">
    <source>
        <dbReference type="Proteomes" id="UP000006727"/>
    </source>
</evidence>
<evidence type="ECO:0000259" key="2">
    <source>
        <dbReference type="Pfam" id="PF05970"/>
    </source>
</evidence>
<evidence type="ECO:0000313" key="4">
    <source>
        <dbReference type="EMBL" id="PNR36432.1"/>
    </source>
</evidence>
<keyword evidence="1" id="KW-0233">DNA recombination</keyword>
<dbReference type="InterPro" id="IPR010285">
    <property type="entry name" value="DNA_helicase_pif1-like_DEAD"/>
</dbReference>
<keyword evidence="6" id="KW-1185">Reference proteome</keyword>
<reference evidence="4 6" key="1">
    <citation type="journal article" date="2008" name="Science">
        <title>The Physcomitrella genome reveals evolutionary insights into the conquest of land by plants.</title>
        <authorList>
            <person name="Rensing S."/>
            <person name="Lang D."/>
            <person name="Zimmer A."/>
            <person name="Terry A."/>
            <person name="Salamov A."/>
            <person name="Shapiro H."/>
            <person name="Nishiyama T."/>
            <person name="Perroud P.-F."/>
            <person name="Lindquist E."/>
            <person name="Kamisugi Y."/>
            <person name="Tanahashi T."/>
            <person name="Sakakibara K."/>
            <person name="Fujita T."/>
            <person name="Oishi K."/>
            <person name="Shin-I T."/>
            <person name="Kuroki Y."/>
            <person name="Toyoda A."/>
            <person name="Suzuki Y."/>
            <person name="Hashimoto A."/>
            <person name="Yamaguchi K."/>
            <person name="Sugano A."/>
            <person name="Kohara Y."/>
            <person name="Fujiyama A."/>
            <person name="Anterola A."/>
            <person name="Aoki S."/>
            <person name="Ashton N."/>
            <person name="Barbazuk W.B."/>
            <person name="Barker E."/>
            <person name="Bennetzen J."/>
            <person name="Bezanilla M."/>
            <person name="Blankenship R."/>
            <person name="Cho S.H."/>
            <person name="Dutcher S."/>
            <person name="Estelle M."/>
            <person name="Fawcett J.A."/>
            <person name="Gundlach H."/>
            <person name="Hanada K."/>
            <person name="Heyl A."/>
            <person name="Hicks K.A."/>
            <person name="Hugh J."/>
            <person name="Lohr M."/>
            <person name="Mayer K."/>
            <person name="Melkozernov A."/>
            <person name="Murata T."/>
            <person name="Nelson D."/>
            <person name="Pils B."/>
            <person name="Prigge M."/>
            <person name="Reiss B."/>
            <person name="Renner T."/>
            <person name="Rombauts S."/>
            <person name="Rushton P."/>
            <person name="Sanderfoot A."/>
            <person name="Schween G."/>
            <person name="Shiu S.-H."/>
            <person name="Stueber K."/>
            <person name="Theodoulou F.L."/>
            <person name="Tu H."/>
            <person name="Van de Peer Y."/>
            <person name="Verrier P.J."/>
            <person name="Waters E."/>
            <person name="Wood A."/>
            <person name="Yang L."/>
            <person name="Cove D."/>
            <person name="Cuming A."/>
            <person name="Hasebe M."/>
            <person name="Lucas S."/>
            <person name="Mishler D.B."/>
            <person name="Reski R."/>
            <person name="Grigoriev I."/>
            <person name="Quatrano R.S."/>
            <person name="Boore J.L."/>
        </authorList>
    </citation>
    <scope>NUCLEOTIDE SEQUENCE [LARGE SCALE GENOMIC DNA]</scope>
    <source>
        <strain evidence="5 6">cv. Gransden 2004</strain>
    </source>
</reference>
<keyword evidence="1" id="KW-0347">Helicase</keyword>
<keyword evidence="1" id="KW-0227">DNA damage</keyword>
<dbReference type="GO" id="GO:0006281">
    <property type="term" value="P:DNA repair"/>
    <property type="evidence" value="ECO:0007669"/>
    <property type="project" value="UniProtKB-KW"/>
</dbReference>
<dbReference type="STRING" id="3218.A0A2K1J4I3"/>
<dbReference type="Proteomes" id="UP000006727">
    <property type="component" value="Chromosome 17"/>
</dbReference>
<dbReference type="Pfam" id="PF05970">
    <property type="entry name" value="PIF1"/>
    <property type="match status" value="1"/>
</dbReference>
<dbReference type="Gramene" id="Pp3c17_18610V3.1">
    <property type="protein sequence ID" value="PAC:32906690.CDS.1"/>
    <property type="gene ID" value="Pp3c17_18610"/>
</dbReference>
<accession>A0A2K1J4I3</accession>
<evidence type="ECO:0000256" key="1">
    <source>
        <dbReference type="RuleBase" id="RU363044"/>
    </source>
</evidence>
<comment type="catalytic activity">
    <reaction evidence="1">
        <text>ATP + H2O = ADP + phosphate + H(+)</text>
        <dbReference type="Rhea" id="RHEA:13065"/>
        <dbReference type="ChEBI" id="CHEBI:15377"/>
        <dbReference type="ChEBI" id="CHEBI:15378"/>
        <dbReference type="ChEBI" id="CHEBI:30616"/>
        <dbReference type="ChEBI" id="CHEBI:43474"/>
        <dbReference type="ChEBI" id="CHEBI:456216"/>
        <dbReference type="EC" id="5.6.2.3"/>
    </reaction>
</comment>
<organism evidence="4">
    <name type="scientific">Physcomitrium patens</name>
    <name type="common">Spreading-leaved earth moss</name>
    <name type="synonym">Physcomitrella patens</name>
    <dbReference type="NCBI Taxonomy" id="3218"/>
    <lineage>
        <taxon>Eukaryota</taxon>
        <taxon>Viridiplantae</taxon>
        <taxon>Streptophyta</taxon>
        <taxon>Embryophyta</taxon>
        <taxon>Bryophyta</taxon>
        <taxon>Bryophytina</taxon>
        <taxon>Bryopsida</taxon>
        <taxon>Funariidae</taxon>
        <taxon>Funariales</taxon>
        <taxon>Funariaceae</taxon>
        <taxon>Physcomitrium</taxon>
    </lineage>
</organism>
<evidence type="ECO:0000313" key="5">
    <source>
        <dbReference type="EnsemblPlants" id="PAC:32906690.CDS.1"/>
    </source>
</evidence>
<dbReference type="InterPro" id="IPR049163">
    <property type="entry name" value="Pif1-like_2B_dom"/>
</dbReference>
<keyword evidence="1" id="KW-0234">DNA repair</keyword>
<feature type="domain" description="DNA helicase Pif1-like DEAD-box helicase" evidence="2">
    <location>
        <begin position="1"/>
        <end position="88"/>
    </location>
</feature>
<dbReference type="GO" id="GO:0016787">
    <property type="term" value="F:hydrolase activity"/>
    <property type="evidence" value="ECO:0007669"/>
    <property type="project" value="UniProtKB-KW"/>
</dbReference>
<gene>
    <name evidence="4" type="ORF">PHYPA_022283</name>
</gene>
<keyword evidence="1" id="KW-0547">Nucleotide-binding</keyword>
<dbReference type="EMBL" id="ABEU02000017">
    <property type="protein sequence ID" value="PNR36432.1"/>
    <property type="molecule type" value="Genomic_DNA"/>
</dbReference>
<dbReference type="InParanoid" id="A0A2K1J4I3"/>
<dbReference type="AlphaFoldDB" id="A0A2K1J4I3"/>
<sequence>MFEAIDRSLRDIRNINSPNGGVVVLYGGDFHQTLPVVVRGGRKQTVQACLRHSYLFPLMQHFHLTTNMHLQSQPDFQRFLLDIGEGKTGPKVDLPLGLVAPGNSLDGLIDAIFDDPVDFFERVILAVRNDDAQEINRKITDRIPGDVHQCFSADFVHENDEHAHHYPVEFLNSLQLSGLPPHQLSLKCGQYLMLLRNLNPAKGLCNGSHLRLLQVSSSVLLCKIVEGRYRSQEVLIPRITHHCNNSRLPFTLCRR</sequence>
<dbReference type="GO" id="GO:0005524">
    <property type="term" value="F:ATP binding"/>
    <property type="evidence" value="ECO:0007669"/>
    <property type="project" value="UniProtKB-KW"/>
</dbReference>
<dbReference type="Pfam" id="PF21530">
    <property type="entry name" value="Pif1_2B_dom"/>
    <property type="match status" value="1"/>
</dbReference>
<name>A0A2K1J4I3_PHYPA</name>
<keyword evidence="1" id="KW-0067">ATP-binding</keyword>
<dbReference type="EnsemblPlants" id="Pp3c17_18610V3.1">
    <property type="protein sequence ID" value="PAC:32906690.CDS.1"/>
    <property type="gene ID" value="Pp3c17_18610"/>
</dbReference>
<dbReference type="PANTHER" id="PTHR10492">
    <property type="match status" value="1"/>
</dbReference>
<comment type="cofactor">
    <cofactor evidence="1">
        <name>Mg(2+)</name>
        <dbReference type="ChEBI" id="CHEBI:18420"/>
    </cofactor>
</comment>
<keyword evidence="1" id="KW-0378">Hydrolase</keyword>
<evidence type="ECO:0000259" key="3">
    <source>
        <dbReference type="Pfam" id="PF21530"/>
    </source>
</evidence>
<proteinExistence type="inferred from homology"/>